<name>A0A809R6E5_9BACT</name>
<dbReference type="AlphaFoldDB" id="A0A809R6E5"/>
<proteinExistence type="predicted"/>
<evidence type="ECO:0000313" key="1">
    <source>
        <dbReference type="EMBL" id="BBO23069.1"/>
    </source>
</evidence>
<accession>A0A809R6E5</accession>
<evidence type="ECO:0000313" key="2">
    <source>
        <dbReference type="Proteomes" id="UP000662873"/>
    </source>
</evidence>
<sequence length="295" mass="32259">MFAWIPVFLAGTMLSSGEAVPPPMPKREIAPPTQPHAGKTLEVQVGELKGELFLPRSVPPQESFVLTIHFHTVSWFAIGEHLDRGLQTPLLVLNFGQGSSVYQRPFRDPLALGRWLEACRRALLAEGMPQRVQISGLDLSSFSAGYGAVRELVQQPDSLKLIRRVVLADSLYGSLDSSSSIRVAADESILPWLPLAREAIEGKRTLLITVSEVPTETYANSTECARAIGAQLGLHPAPASSQLPATRDPLFPLRSRIDKGALHIWFYGGEDAQAHLTHVRHLADLWRAMDAAGNP</sequence>
<reference evidence="1" key="1">
    <citation type="journal article" name="DNA Res.">
        <title>The physiological potential of anammox bacteria as revealed by their core genome structure.</title>
        <authorList>
            <person name="Okubo T."/>
            <person name="Toyoda A."/>
            <person name="Fukuhara K."/>
            <person name="Uchiyama I."/>
            <person name="Harigaya Y."/>
            <person name="Kuroiwa M."/>
            <person name="Suzuki T."/>
            <person name="Murakami Y."/>
            <person name="Suwa Y."/>
            <person name="Takami H."/>
        </authorList>
    </citation>
    <scope>NUCLEOTIDE SEQUENCE</scope>
    <source>
        <strain evidence="1">317325-2</strain>
    </source>
</reference>
<gene>
    <name evidence="1" type="ORF">NPRO_06640</name>
</gene>
<protein>
    <recommendedName>
        <fullName evidence="3">Alpha/beta hydrolase</fullName>
    </recommendedName>
</protein>
<evidence type="ECO:0008006" key="3">
    <source>
        <dbReference type="Google" id="ProtNLM"/>
    </source>
</evidence>
<dbReference type="Proteomes" id="UP000662873">
    <property type="component" value="Chromosome"/>
</dbReference>
<dbReference type="EMBL" id="AP021858">
    <property type="protein sequence ID" value="BBO23069.1"/>
    <property type="molecule type" value="Genomic_DNA"/>
</dbReference>
<dbReference type="KEGG" id="npy:NPRO_06640"/>
<organism evidence="1 2">
    <name type="scientific">Candidatus Nitrosymbiomonas proteolyticus</name>
    <dbReference type="NCBI Taxonomy" id="2608984"/>
    <lineage>
        <taxon>Bacteria</taxon>
        <taxon>Bacillati</taxon>
        <taxon>Armatimonadota</taxon>
        <taxon>Armatimonadota incertae sedis</taxon>
        <taxon>Candidatus Nitrosymbiomonas</taxon>
    </lineage>
</organism>